<evidence type="ECO:0008006" key="4">
    <source>
        <dbReference type="Google" id="ProtNLM"/>
    </source>
</evidence>
<dbReference type="GO" id="GO:0000309">
    <property type="term" value="F:nicotinamide-nucleotide adenylyltransferase activity"/>
    <property type="evidence" value="ECO:0007669"/>
    <property type="project" value="TreeGrafter"/>
</dbReference>
<dbReference type="GO" id="GO:0005737">
    <property type="term" value="C:cytoplasm"/>
    <property type="evidence" value="ECO:0007669"/>
    <property type="project" value="TreeGrafter"/>
</dbReference>
<sequence>MADMASRIASLRSLLPELESTLNSFASSSSRFRIVRTVNPSNSQPKTLYILDSSFNPPSIAHLALATCAITRPAHADAQPHRLLLLFSTHNADKAPSAASFVQRLALMTIFAEDLSRSLVHNTDSSAPARTGSETDLNSQANIPIDIGLTKEPYYTDKSVAIASTSPPAYPSHPAHVHLTGYDTLIRFCNPKYYPNTSPPLSALAPFFEAGHRLRVTQRPEDERDKSSSEFGSVQEQRAFLERLRDGQLEDRGRWVEGDKRGGDGKRHGTTKVQQPVVFGRGTRGIPKETTTCPT</sequence>
<dbReference type="PANTHER" id="PTHR31285">
    <property type="entry name" value="NICOTINAMIDE MONONUCLEOTIDE ADENYLYLTRANSFERASE"/>
    <property type="match status" value="1"/>
</dbReference>
<comment type="caution">
    <text evidence="2">The sequence shown here is derived from an EMBL/GenBank/DDBJ whole genome shotgun (WGS) entry which is preliminary data.</text>
</comment>
<keyword evidence="3" id="KW-1185">Reference proteome</keyword>
<evidence type="ECO:0000256" key="1">
    <source>
        <dbReference type="SAM" id="MobiDB-lite"/>
    </source>
</evidence>
<feature type="compositionally biased region" description="Basic and acidic residues" evidence="1">
    <location>
        <begin position="239"/>
        <end position="267"/>
    </location>
</feature>
<dbReference type="Gene3D" id="3.40.50.620">
    <property type="entry name" value="HUPs"/>
    <property type="match status" value="1"/>
</dbReference>
<evidence type="ECO:0000313" key="2">
    <source>
        <dbReference type="EMBL" id="ORX94666.1"/>
    </source>
</evidence>
<reference evidence="2 3" key="1">
    <citation type="submission" date="2016-07" db="EMBL/GenBank/DDBJ databases">
        <title>Pervasive Adenine N6-methylation of Active Genes in Fungi.</title>
        <authorList>
            <consortium name="DOE Joint Genome Institute"/>
            <person name="Mondo S.J."/>
            <person name="Dannebaum R.O."/>
            <person name="Kuo R.C."/>
            <person name="Labutti K."/>
            <person name="Haridas S."/>
            <person name="Kuo A."/>
            <person name="Salamov A."/>
            <person name="Ahrendt S.R."/>
            <person name="Lipzen A."/>
            <person name="Sullivan W."/>
            <person name="Andreopoulos W.B."/>
            <person name="Clum A."/>
            <person name="Lindquist E."/>
            <person name="Daum C."/>
            <person name="Ramamoorthy G.K."/>
            <person name="Gryganskyi A."/>
            <person name="Culley D."/>
            <person name="Magnuson J.K."/>
            <person name="James T.Y."/>
            <person name="O'Malley M.A."/>
            <person name="Stajich J.E."/>
            <person name="Spatafora J.W."/>
            <person name="Visel A."/>
            <person name="Grigoriev I.V."/>
        </authorList>
    </citation>
    <scope>NUCLEOTIDE SEQUENCE [LARGE SCALE GENOMIC DNA]</scope>
    <source>
        <strain evidence="2 3">CBS 115471</strain>
    </source>
</reference>
<dbReference type="AlphaFoldDB" id="A0A1Y1YA86"/>
<evidence type="ECO:0000313" key="3">
    <source>
        <dbReference type="Proteomes" id="UP000193144"/>
    </source>
</evidence>
<gene>
    <name evidence="2" type="ORF">BCR34DRAFT_219743</name>
</gene>
<dbReference type="InterPro" id="IPR014729">
    <property type="entry name" value="Rossmann-like_a/b/a_fold"/>
</dbReference>
<dbReference type="Proteomes" id="UP000193144">
    <property type="component" value="Unassembled WGS sequence"/>
</dbReference>
<accession>A0A1Y1YA86</accession>
<dbReference type="GO" id="GO:0005634">
    <property type="term" value="C:nucleus"/>
    <property type="evidence" value="ECO:0007669"/>
    <property type="project" value="TreeGrafter"/>
</dbReference>
<dbReference type="STRING" id="1231657.A0A1Y1YA86"/>
<dbReference type="OrthoDB" id="5591297at2759"/>
<proteinExistence type="predicted"/>
<feature type="compositionally biased region" description="Basic and acidic residues" evidence="1">
    <location>
        <begin position="218"/>
        <end position="228"/>
    </location>
</feature>
<feature type="region of interest" description="Disordered" evidence="1">
    <location>
        <begin position="217"/>
        <end position="295"/>
    </location>
</feature>
<name>A0A1Y1YA86_9PLEO</name>
<dbReference type="GO" id="GO:0016887">
    <property type="term" value="F:ATP hydrolysis activity"/>
    <property type="evidence" value="ECO:0007669"/>
    <property type="project" value="TreeGrafter"/>
</dbReference>
<dbReference type="SUPFAM" id="SSF52374">
    <property type="entry name" value="Nucleotidylyl transferase"/>
    <property type="match status" value="1"/>
</dbReference>
<dbReference type="EMBL" id="MCFA01000302">
    <property type="protein sequence ID" value="ORX94666.1"/>
    <property type="molecule type" value="Genomic_DNA"/>
</dbReference>
<protein>
    <recommendedName>
        <fullName evidence="4">Nicotinamide-nucleotide adenylyltransferase</fullName>
    </recommendedName>
</protein>
<organism evidence="2 3">
    <name type="scientific">Clohesyomyces aquaticus</name>
    <dbReference type="NCBI Taxonomy" id="1231657"/>
    <lineage>
        <taxon>Eukaryota</taxon>
        <taxon>Fungi</taxon>
        <taxon>Dikarya</taxon>
        <taxon>Ascomycota</taxon>
        <taxon>Pezizomycotina</taxon>
        <taxon>Dothideomycetes</taxon>
        <taxon>Pleosporomycetidae</taxon>
        <taxon>Pleosporales</taxon>
        <taxon>Lindgomycetaceae</taxon>
        <taxon>Clohesyomyces</taxon>
    </lineage>
</organism>
<dbReference type="PANTHER" id="PTHR31285:SF0">
    <property type="entry name" value="NICOTINAMIDE MONONUCLEOTIDE ADENYLYLTRANSFERASE"/>
    <property type="match status" value="1"/>
</dbReference>